<feature type="compositionally biased region" description="Polar residues" evidence="1">
    <location>
        <begin position="311"/>
        <end position="339"/>
    </location>
</feature>
<keyword evidence="2" id="KW-1133">Transmembrane helix</keyword>
<feature type="region of interest" description="Disordered" evidence="1">
    <location>
        <begin position="299"/>
        <end position="393"/>
    </location>
</feature>
<proteinExistence type="predicted"/>
<feature type="transmembrane region" description="Helical" evidence="2">
    <location>
        <begin position="395"/>
        <end position="417"/>
    </location>
</feature>
<feature type="domain" description="VWFA" evidence="4">
    <location>
        <begin position="35"/>
        <end position="209"/>
    </location>
</feature>
<evidence type="ECO:0000313" key="6">
    <source>
        <dbReference type="Proteomes" id="UP001374579"/>
    </source>
</evidence>
<keyword evidence="6" id="KW-1185">Reference proteome</keyword>
<dbReference type="PANTHER" id="PTHR22588">
    <property type="entry name" value="VWFA DOMAIN-CONTAINING PROTEIN"/>
    <property type="match status" value="1"/>
</dbReference>
<keyword evidence="3" id="KW-0732">Signal</keyword>
<dbReference type="CDD" id="cd01450">
    <property type="entry name" value="vWFA_subfamily_ECM"/>
    <property type="match status" value="1"/>
</dbReference>
<organism evidence="5 6">
    <name type="scientific">Littorina saxatilis</name>
    <dbReference type="NCBI Taxonomy" id="31220"/>
    <lineage>
        <taxon>Eukaryota</taxon>
        <taxon>Metazoa</taxon>
        <taxon>Spiralia</taxon>
        <taxon>Lophotrochozoa</taxon>
        <taxon>Mollusca</taxon>
        <taxon>Gastropoda</taxon>
        <taxon>Caenogastropoda</taxon>
        <taxon>Littorinimorpha</taxon>
        <taxon>Littorinoidea</taxon>
        <taxon>Littorinidae</taxon>
        <taxon>Littorina</taxon>
    </lineage>
</organism>
<dbReference type="AlphaFoldDB" id="A0AAN9BAM4"/>
<evidence type="ECO:0000313" key="5">
    <source>
        <dbReference type="EMBL" id="KAK7102476.1"/>
    </source>
</evidence>
<feature type="compositionally biased region" description="Low complexity" evidence="1">
    <location>
        <begin position="220"/>
        <end position="229"/>
    </location>
</feature>
<keyword evidence="2" id="KW-0472">Membrane</keyword>
<feature type="compositionally biased region" description="Basic and acidic residues" evidence="1">
    <location>
        <begin position="370"/>
        <end position="386"/>
    </location>
</feature>
<dbReference type="SUPFAM" id="SSF53300">
    <property type="entry name" value="vWA-like"/>
    <property type="match status" value="1"/>
</dbReference>
<keyword evidence="2" id="KW-0812">Transmembrane</keyword>
<dbReference type="Pfam" id="PF00092">
    <property type="entry name" value="VWA"/>
    <property type="match status" value="1"/>
</dbReference>
<dbReference type="EMBL" id="JBAMIC010000010">
    <property type="protein sequence ID" value="KAK7102476.1"/>
    <property type="molecule type" value="Genomic_DNA"/>
</dbReference>
<dbReference type="InterPro" id="IPR036465">
    <property type="entry name" value="vWFA_dom_sf"/>
</dbReference>
<evidence type="ECO:0000256" key="1">
    <source>
        <dbReference type="SAM" id="MobiDB-lite"/>
    </source>
</evidence>
<protein>
    <recommendedName>
        <fullName evidence="4">VWFA domain-containing protein</fullName>
    </recommendedName>
</protein>
<feature type="signal peptide" evidence="3">
    <location>
        <begin position="1"/>
        <end position="23"/>
    </location>
</feature>
<comment type="caution">
    <text evidence="5">The sequence shown here is derived from an EMBL/GenBank/DDBJ whole genome shotgun (WGS) entry which is preliminary data.</text>
</comment>
<dbReference type="Proteomes" id="UP001374579">
    <property type="component" value="Unassembled WGS sequence"/>
</dbReference>
<dbReference type="Gene3D" id="3.40.50.410">
    <property type="entry name" value="von Willebrand factor, type A domain"/>
    <property type="match status" value="1"/>
</dbReference>
<evidence type="ECO:0000259" key="4">
    <source>
        <dbReference type="PROSITE" id="PS50234"/>
    </source>
</evidence>
<feature type="chain" id="PRO_5042945196" description="VWFA domain-containing protein" evidence="3">
    <location>
        <begin position="24"/>
        <end position="436"/>
    </location>
</feature>
<dbReference type="SMART" id="SM00327">
    <property type="entry name" value="VWA"/>
    <property type="match status" value="1"/>
</dbReference>
<dbReference type="PRINTS" id="PR00453">
    <property type="entry name" value="VWFADOMAIN"/>
</dbReference>
<dbReference type="PANTHER" id="PTHR22588:SF3">
    <property type="entry name" value="VWFA DOMAIN-CONTAINING PROTEIN"/>
    <property type="match status" value="1"/>
</dbReference>
<dbReference type="InterPro" id="IPR052229">
    <property type="entry name" value="Collagen-VI/PIF"/>
</dbReference>
<evidence type="ECO:0000256" key="2">
    <source>
        <dbReference type="SAM" id="Phobius"/>
    </source>
</evidence>
<dbReference type="InterPro" id="IPR002035">
    <property type="entry name" value="VWF_A"/>
</dbReference>
<name>A0AAN9BAM4_9CAEN</name>
<evidence type="ECO:0000256" key="3">
    <source>
        <dbReference type="SAM" id="SignalP"/>
    </source>
</evidence>
<dbReference type="PROSITE" id="PS50234">
    <property type="entry name" value="VWFA"/>
    <property type="match status" value="1"/>
</dbReference>
<dbReference type="CDD" id="cd12087">
    <property type="entry name" value="TM_EGFR-like"/>
    <property type="match status" value="1"/>
</dbReference>
<accession>A0AAN9BAM4</accession>
<feature type="region of interest" description="Disordered" evidence="1">
    <location>
        <begin position="214"/>
        <end position="263"/>
    </location>
</feature>
<sequence>MGMVKFVCLLCAIFAIAPAKSQGTDFFDCKGQKLELIFVQDASFSVNETNFQQAKDFITDTVRQLPIGQDKIRVALVRFGTVADVIFGLAESSDVKAVTDAVDGMEYVVGGTNTAQALGVVGKKVMKHARPDARSVVVVITDGVSSSSRKTRRESQNLRDAQVRIVWLYIAARDSGDLEREREGMMRKGDTTVGVSSFDDLGVETMQQILNASCEERPEPTTAAPETITDVSESTNDFGSGEVISSSFEPIPSPPSTSDNVIKSLRNPLSSSIFTAEEDLIPTLQTTETYEENFTLEEEFTAVDSDPKPPTKSTTKAISHNENSHTTTAEEPENTSKFQSFDLADDKTTRTSYETTGNNSAPQQPGFTGAEERAAETKVNSEKDGGSWKNSSPNVIGTVVGVLVVAAIAGGVAFVVLRRRANRKDSREINKTGDKV</sequence>
<dbReference type="Pfam" id="PF05808">
    <property type="entry name" value="Podoplanin"/>
    <property type="match status" value="1"/>
</dbReference>
<gene>
    <name evidence="5" type="ORF">V1264_020689</name>
</gene>
<feature type="compositionally biased region" description="Polar residues" evidence="1">
    <location>
        <begin position="350"/>
        <end position="366"/>
    </location>
</feature>
<reference evidence="5 6" key="1">
    <citation type="submission" date="2024-02" db="EMBL/GenBank/DDBJ databases">
        <title>Chromosome-scale genome assembly of the rough periwinkle Littorina saxatilis.</title>
        <authorList>
            <person name="De Jode A."/>
            <person name="Faria R."/>
            <person name="Formenti G."/>
            <person name="Sims Y."/>
            <person name="Smith T.P."/>
            <person name="Tracey A."/>
            <person name="Wood J.M.D."/>
            <person name="Zagrodzka Z.B."/>
            <person name="Johannesson K."/>
            <person name="Butlin R.K."/>
            <person name="Leder E.H."/>
        </authorList>
    </citation>
    <scope>NUCLEOTIDE SEQUENCE [LARGE SCALE GENOMIC DNA]</scope>
    <source>
        <strain evidence="5">Snail1</strain>
        <tissue evidence="5">Muscle</tissue>
    </source>
</reference>